<reference evidence="6" key="1">
    <citation type="submission" date="2018-11" db="EMBL/GenBank/DDBJ databases">
        <authorList>
            <person name="Alioto T."/>
            <person name="Alioto T."/>
        </authorList>
    </citation>
    <scope>NUCLEOTIDE SEQUENCE</scope>
</reference>
<keyword evidence="3 5" id="KW-1133">Transmembrane helix</keyword>
<feature type="transmembrane region" description="Helical" evidence="5">
    <location>
        <begin position="148"/>
        <end position="170"/>
    </location>
</feature>
<gene>
    <name evidence="6" type="ORF">MGAL_10B012898</name>
</gene>
<dbReference type="InterPro" id="IPR050579">
    <property type="entry name" value="PMP-22/EMP/MP20-like"/>
</dbReference>
<evidence type="ECO:0000256" key="2">
    <source>
        <dbReference type="ARBA" id="ARBA00022692"/>
    </source>
</evidence>
<feature type="transmembrane region" description="Helical" evidence="5">
    <location>
        <begin position="106"/>
        <end position="128"/>
    </location>
</feature>
<dbReference type="AlphaFoldDB" id="A0A8B6CCA1"/>
<dbReference type="InterPro" id="IPR004031">
    <property type="entry name" value="PMP22/EMP/MP20/Claudin"/>
</dbReference>
<protein>
    <submittedName>
        <fullName evidence="6">Uncharacterized protein</fullName>
    </submittedName>
</protein>
<keyword evidence="4 5" id="KW-0472">Membrane</keyword>
<dbReference type="GO" id="GO:0005886">
    <property type="term" value="C:plasma membrane"/>
    <property type="evidence" value="ECO:0007669"/>
    <property type="project" value="TreeGrafter"/>
</dbReference>
<dbReference type="EMBL" id="UYJE01001491">
    <property type="protein sequence ID" value="VDI02619.1"/>
    <property type="molecule type" value="Genomic_DNA"/>
</dbReference>
<evidence type="ECO:0000256" key="4">
    <source>
        <dbReference type="ARBA" id="ARBA00023136"/>
    </source>
</evidence>
<keyword evidence="2 5" id="KW-0812">Transmembrane</keyword>
<dbReference type="PANTHER" id="PTHR10671">
    <property type="entry name" value="EPITHELIAL MEMBRANE PROTEIN-RELATED"/>
    <property type="match status" value="1"/>
</dbReference>
<evidence type="ECO:0000256" key="3">
    <source>
        <dbReference type="ARBA" id="ARBA00022989"/>
    </source>
</evidence>
<sequence length="180" mass="19253">MAIEISKILLISFILILIAFLFDLIGFATPNYITVDVGSVEINAGLWKTCTTALGNTVCVDISGTIEDKDWFRACRAMSIFGFISLLVAAVLTGLKLFLLRELKPIFFAAIGTTFAGAFFILVANSIYAANSDDVSGGNTSNYGFSYGLSLTAMCIAVASGIIMIVDFVMGKSLKKVQSN</sequence>
<dbReference type="Gene3D" id="1.20.140.150">
    <property type="match status" value="1"/>
</dbReference>
<feature type="transmembrane region" description="Helical" evidence="5">
    <location>
        <begin position="77"/>
        <end position="99"/>
    </location>
</feature>
<evidence type="ECO:0000313" key="6">
    <source>
        <dbReference type="EMBL" id="VDI02619.1"/>
    </source>
</evidence>
<name>A0A8B6CCA1_MYTGA</name>
<dbReference type="Proteomes" id="UP000596742">
    <property type="component" value="Unassembled WGS sequence"/>
</dbReference>
<evidence type="ECO:0000256" key="5">
    <source>
        <dbReference type="SAM" id="Phobius"/>
    </source>
</evidence>
<feature type="transmembrane region" description="Helical" evidence="5">
    <location>
        <begin position="7"/>
        <end position="28"/>
    </location>
</feature>
<keyword evidence="7" id="KW-1185">Reference proteome</keyword>
<dbReference type="OrthoDB" id="6152455at2759"/>
<accession>A0A8B6CCA1</accession>
<comment type="subcellular location">
    <subcellularLocation>
        <location evidence="1">Membrane</location>
        <topology evidence="1">Multi-pass membrane protein</topology>
    </subcellularLocation>
</comment>
<comment type="caution">
    <text evidence="6">The sequence shown here is derived from an EMBL/GenBank/DDBJ whole genome shotgun (WGS) entry which is preliminary data.</text>
</comment>
<evidence type="ECO:0000313" key="7">
    <source>
        <dbReference type="Proteomes" id="UP000596742"/>
    </source>
</evidence>
<dbReference type="PANTHER" id="PTHR10671:SF108">
    <property type="entry name" value="CLAUDIN FAMILY PROTEIN-RELATED"/>
    <property type="match status" value="1"/>
</dbReference>
<evidence type="ECO:0000256" key="1">
    <source>
        <dbReference type="ARBA" id="ARBA00004141"/>
    </source>
</evidence>
<organism evidence="6 7">
    <name type="scientific">Mytilus galloprovincialis</name>
    <name type="common">Mediterranean mussel</name>
    <dbReference type="NCBI Taxonomy" id="29158"/>
    <lineage>
        <taxon>Eukaryota</taxon>
        <taxon>Metazoa</taxon>
        <taxon>Spiralia</taxon>
        <taxon>Lophotrochozoa</taxon>
        <taxon>Mollusca</taxon>
        <taxon>Bivalvia</taxon>
        <taxon>Autobranchia</taxon>
        <taxon>Pteriomorphia</taxon>
        <taxon>Mytilida</taxon>
        <taxon>Mytiloidea</taxon>
        <taxon>Mytilidae</taxon>
        <taxon>Mytilinae</taxon>
        <taxon>Mytilus</taxon>
    </lineage>
</organism>
<proteinExistence type="predicted"/>
<dbReference type="Pfam" id="PF00822">
    <property type="entry name" value="PMP22_Claudin"/>
    <property type="match status" value="1"/>
</dbReference>